<sequence length="49" mass="5431">MTVLPLSRLHGEYKLLCISCTCSFSTIRFAQPTTLIHPSSLLPIGQRCP</sequence>
<dbReference type="Proteomes" id="UP000030671">
    <property type="component" value="Unassembled WGS sequence"/>
</dbReference>
<dbReference type="KEGG" id="hir:HETIRDRAFT_419225"/>
<evidence type="ECO:0000313" key="2">
    <source>
        <dbReference type="Proteomes" id="UP000030671"/>
    </source>
</evidence>
<protein>
    <submittedName>
        <fullName evidence="1">Uncharacterized protein</fullName>
    </submittedName>
</protein>
<proteinExistence type="predicted"/>
<dbReference type="RefSeq" id="XP_009548098.1">
    <property type="nucleotide sequence ID" value="XM_009549803.1"/>
</dbReference>
<evidence type="ECO:0000313" key="1">
    <source>
        <dbReference type="EMBL" id="ETW79516.1"/>
    </source>
</evidence>
<reference evidence="1 2" key="1">
    <citation type="journal article" date="2012" name="New Phytol.">
        <title>Insight into trade-off between wood decay and parasitism from the genome of a fungal forest pathogen.</title>
        <authorList>
            <person name="Olson A."/>
            <person name="Aerts A."/>
            <person name="Asiegbu F."/>
            <person name="Belbahri L."/>
            <person name="Bouzid O."/>
            <person name="Broberg A."/>
            <person name="Canback B."/>
            <person name="Coutinho P.M."/>
            <person name="Cullen D."/>
            <person name="Dalman K."/>
            <person name="Deflorio G."/>
            <person name="van Diepen L.T."/>
            <person name="Dunand C."/>
            <person name="Duplessis S."/>
            <person name="Durling M."/>
            <person name="Gonthier P."/>
            <person name="Grimwood J."/>
            <person name="Fossdal C.G."/>
            <person name="Hansson D."/>
            <person name="Henrissat B."/>
            <person name="Hietala A."/>
            <person name="Himmelstrand K."/>
            <person name="Hoffmeister D."/>
            <person name="Hogberg N."/>
            <person name="James T.Y."/>
            <person name="Karlsson M."/>
            <person name="Kohler A."/>
            <person name="Kues U."/>
            <person name="Lee Y.H."/>
            <person name="Lin Y.C."/>
            <person name="Lind M."/>
            <person name="Lindquist E."/>
            <person name="Lombard V."/>
            <person name="Lucas S."/>
            <person name="Lunden K."/>
            <person name="Morin E."/>
            <person name="Murat C."/>
            <person name="Park J."/>
            <person name="Raffaello T."/>
            <person name="Rouze P."/>
            <person name="Salamov A."/>
            <person name="Schmutz J."/>
            <person name="Solheim H."/>
            <person name="Stahlberg J."/>
            <person name="Velez H."/>
            <person name="de Vries R.P."/>
            <person name="Wiebenga A."/>
            <person name="Woodward S."/>
            <person name="Yakovlev I."/>
            <person name="Garbelotto M."/>
            <person name="Martin F."/>
            <person name="Grigoriev I.V."/>
            <person name="Stenlid J."/>
        </authorList>
    </citation>
    <scope>NUCLEOTIDE SEQUENCE [LARGE SCALE GENOMIC DNA]</scope>
    <source>
        <strain evidence="1 2">TC 32-1</strain>
    </source>
</reference>
<accession>W4K369</accession>
<keyword evidence="2" id="KW-1185">Reference proteome</keyword>
<dbReference type="AlphaFoldDB" id="W4K369"/>
<dbReference type="GeneID" id="20673548"/>
<name>W4K369_HETIT</name>
<gene>
    <name evidence="1" type="ORF">HETIRDRAFT_419225</name>
</gene>
<dbReference type="InParanoid" id="W4K369"/>
<dbReference type="HOGENOM" id="CLU_3143259_0_0_1"/>
<dbReference type="EMBL" id="KI925460">
    <property type="protein sequence ID" value="ETW79516.1"/>
    <property type="molecule type" value="Genomic_DNA"/>
</dbReference>
<organism evidence="1 2">
    <name type="scientific">Heterobasidion irregulare (strain TC 32-1)</name>
    <dbReference type="NCBI Taxonomy" id="747525"/>
    <lineage>
        <taxon>Eukaryota</taxon>
        <taxon>Fungi</taxon>
        <taxon>Dikarya</taxon>
        <taxon>Basidiomycota</taxon>
        <taxon>Agaricomycotina</taxon>
        <taxon>Agaricomycetes</taxon>
        <taxon>Russulales</taxon>
        <taxon>Bondarzewiaceae</taxon>
        <taxon>Heterobasidion</taxon>
        <taxon>Heterobasidion annosum species complex</taxon>
    </lineage>
</organism>